<comment type="caution">
    <text evidence="1">The sequence shown here is derived from an EMBL/GenBank/DDBJ whole genome shotgun (WGS) entry which is preliminary data.</text>
</comment>
<dbReference type="AlphaFoldDB" id="A0A644XXJ6"/>
<protein>
    <submittedName>
        <fullName evidence="1">Uncharacterized protein</fullName>
    </submittedName>
</protein>
<accession>A0A644XXJ6</accession>
<organism evidence="1">
    <name type="scientific">bioreactor metagenome</name>
    <dbReference type="NCBI Taxonomy" id="1076179"/>
    <lineage>
        <taxon>unclassified sequences</taxon>
        <taxon>metagenomes</taxon>
        <taxon>ecological metagenomes</taxon>
    </lineage>
</organism>
<sequence>MCDECHQHPHATMCPNGTPTENEYLVDCALCGAEVDEETTTYGICEKCWTEHHNFDNAMAYGAAAHVKNCAEINGFYAYILTPEQIEVALRQVVMDMKKYYYDFAIKTADSFLRDDDGDFADWLKAQKNID</sequence>
<name>A0A644XXJ6_9ZZZZ</name>
<proteinExistence type="predicted"/>
<gene>
    <name evidence="1" type="ORF">SDC9_67343</name>
</gene>
<evidence type="ECO:0000313" key="1">
    <source>
        <dbReference type="EMBL" id="MPM20905.1"/>
    </source>
</evidence>
<reference evidence="1" key="1">
    <citation type="submission" date="2019-08" db="EMBL/GenBank/DDBJ databases">
        <authorList>
            <person name="Kucharzyk K."/>
            <person name="Murdoch R.W."/>
            <person name="Higgins S."/>
            <person name="Loffler F."/>
        </authorList>
    </citation>
    <scope>NUCLEOTIDE SEQUENCE</scope>
</reference>
<dbReference type="EMBL" id="VSSQ01003480">
    <property type="protein sequence ID" value="MPM20905.1"/>
    <property type="molecule type" value="Genomic_DNA"/>
</dbReference>